<dbReference type="Gene3D" id="3.90.1670.10">
    <property type="entry name" value="FdhE-like domain"/>
    <property type="match status" value="1"/>
</dbReference>
<keyword evidence="4" id="KW-1185">Reference proteome</keyword>
<accession>A0A840QNB6</accession>
<dbReference type="RefSeq" id="WP_184663283.1">
    <property type="nucleotide sequence ID" value="NZ_JACHHB010000003.1"/>
</dbReference>
<dbReference type="GO" id="GO:0008199">
    <property type="term" value="F:ferric iron binding"/>
    <property type="evidence" value="ECO:0007669"/>
    <property type="project" value="TreeGrafter"/>
</dbReference>
<dbReference type="GO" id="GO:0005829">
    <property type="term" value="C:cytosol"/>
    <property type="evidence" value="ECO:0007669"/>
    <property type="project" value="TreeGrafter"/>
</dbReference>
<dbReference type="AlphaFoldDB" id="A0A840QNB6"/>
<sequence>MKQNVVTDEYLALQRGVIERQQEAKSRIQQQVLEEIKQWDDEVLTLPVVPQSSIPFNSDQYQEVVNDMIDYLKETTTGLEESLNQLQTWVKEAPIKECMKRALEFDTEYFLSEAEKHDVSPWMPHYIAEQALRPFLQVVAEHLAAKKLPLNGEKQCPCCGEPARLATLEKSGEKWLACPRCEMTWQQKRLVCIHCQYDNHDSLSYITVEEDEIAHAEVCSHCHKYLKVIDKRKTFVKKSTALLDLETIHLDFIVQEEGYKEARDDDEGVS</sequence>
<dbReference type="Proteomes" id="UP000551878">
    <property type="component" value="Unassembled WGS sequence"/>
</dbReference>
<reference evidence="3 4" key="1">
    <citation type="submission" date="2020-08" db="EMBL/GenBank/DDBJ databases">
        <title>Genomic Encyclopedia of Type Strains, Phase IV (KMG-IV): sequencing the most valuable type-strain genomes for metagenomic binning, comparative biology and taxonomic classification.</title>
        <authorList>
            <person name="Goeker M."/>
        </authorList>
    </citation>
    <scope>NUCLEOTIDE SEQUENCE [LARGE SCALE GENOMIC DNA]</scope>
    <source>
        <strain evidence="3 4">DSM 24696</strain>
    </source>
</reference>
<evidence type="ECO:0000313" key="4">
    <source>
        <dbReference type="Proteomes" id="UP000551878"/>
    </source>
</evidence>
<comment type="caution">
    <text evidence="3">The sequence shown here is derived from an EMBL/GenBank/DDBJ whole genome shotgun (WGS) entry which is preliminary data.</text>
</comment>
<protein>
    <submittedName>
        <fullName evidence="3">FdhE protein</fullName>
    </submittedName>
</protein>
<dbReference type="SUPFAM" id="SSF144020">
    <property type="entry name" value="FdhE-like"/>
    <property type="match status" value="1"/>
</dbReference>
<evidence type="ECO:0000259" key="2">
    <source>
        <dbReference type="Pfam" id="PF24860"/>
    </source>
</evidence>
<feature type="domain" description="FdhE C-terminal" evidence="2">
    <location>
        <begin position="192"/>
        <end position="261"/>
    </location>
</feature>
<keyword evidence="1" id="KW-0963">Cytoplasm</keyword>
<organism evidence="3 4">
    <name type="scientific">Texcoconibacillus texcoconensis</name>
    <dbReference type="NCBI Taxonomy" id="1095777"/>
    <lineage>
        <taxon>Bacteria</taxon>
        <taxon>Bacillati</taxon>
        <taxon>Bacillota</taxon>
        <taxon>Bacilli</taxon>
        <taxon>Bacillales</taxon>
        <taxon>Bacillaceae</taxon>
        <taxon>Texcoconibacillus</taxon>
    </lineage>
</organism>
<gene>
    <name evidence="3" type="ORF">HNQ41_000977</name>
</gene>
<dbReference type="EMBL" id="JACHHB010000003">
    <property type="protein sequence ID" value="MBB5172833.1"/>
    <property type="molecule type" value="Genomic_DNA"/>
</dbReference>
<evidence type="ECO:0000313" key="3">
    <source>
        <dbReference type="EMBL" id="MBB5172833.1"/>
    </source>
</evidence>
<evidence type="ECO:0000256" key="1">
    <source>
        <dbReference type="ARBA" id="ARBA00022490"/>
    </source>
</evidence>
<dbReference type="InterPro" id="IPR056796">
    <property type="entry name" value="FdhE_C"/>
</dbReference>
<dbReference type="GO" id="GO:0051604">
    <property type="term" value="P:protein maturation"/>
    <property type="evidence" value="ECO:0007669"/>
    <property type="project" value="TreeGrafter"/>
</dbReference>
<proteinExistence type="predicted"/>
<dbReference type="CDD" id="cd16341">
    <property type="entry name" value="FdhE"/>
    <property type="match status" value="1"/>
</dbReference>
<name>A0A840QNB6_9BACI</name>
<dbReference type="InterPro" id="IPR024064">
    <property type="entry name" value="FdhE-like_sf"/>
</dbReference>
<dbReference type="PANTHER" id="PTHR37689:SF1">
    <property type="entry name" value="PROTEIN FDHE"/>
    <property type="match status" value="1"/>
</dbReference>
<dbReference type="InterPro" id="IPR006452">
    <property type="entry name" value="Formate_DH_accessory"/>
</dbReference>
<dbReference type="PANTHER" id="PTHR37689">
    <property type="entry name" value="PROTEIN FDHE"/>
    <property type="match status" value="1"/>
</dbReference>
<dbReference type="Pfam" id="PF24860">
    <property type="entry name" value="FdhE_C"/>
    <property type="match status" value="1"/>
</dbReference>